<reference evidence="1" key="2">
    <citation type="submission" date="2020-06" db="EMBL/GenBank/DDBJ databases">
        <title>Helianthus annuus Genome sequencing and assembly Release 2.</title>
        <authorList>
            <person name="Gouzy J."/>
            <person name="Langlade N."/>
            <person name="Munos S."/>
        </authorList>
    </citation>
    <scope>NUCLEOTIDE SEQUENCE</scope>
    <source>
        <tissue evidence="1">Leaves</tissue>
    </source>
</reference>
<dbReference type="Proteomes" id="UP000215914">
    <property type="component" value="Unassembled WGS sequence"/>
</dbReference>
<keyword evidence="2" id="KW-1185">Reference proteome</keyword>
<dbReference type="EMBL" id="MNCJ02000323">
    <property type="protein sequence ID" value="KAF5794318.1"/>
    <property type="molecule type" value="Genomic_DNA"/>
</dbReference>
<gene>
    <name evidence="1" type="ORF">HanXRQr2_Chr08g0326741</name>
</gene>
<evidence type="ECO:0000313" key="2">
    <source>
        <dbReference type="Proteomes" id="UP000215914"/>
    </source>
</evidence>
<sequence>MDRQTSHHHSNNVTSEELWALSCNLISLYDHIQSEGSDHGSFSDVIVNAMGATYHLHRC</sequence>
<reference evidence="1" key="1">
    <citation type="journal article" date="2017" name="Nature">
        <title>The sunflower genome provides insights into oil metabolism, flowering and Asterid evolution.</title>
        <authorList>
            <person name="Badouin H."/>
            <person name="Gouzy J."/>
            <person name="Grassa C.J."/>
            <person name="Murat F."/>
            <person name="Staton S.E."/>
            <person name="Cottret L."/>
            <person name="Lelandais-Briere C."/>
            <person name="Owens G.L."/>
            <person name="Carrere S."/>
            <person name="Mayjonade B."/>
            <person name="Legrand L."/>
            <person name="Gill N."/>
            <person name="Kane N.C."/>
            <person name="Bowers J.E."/>
            <person name="Hubner S."/>
            <person name="Bellec A."/>
            <person name="Berard A."/>
            <person name="Berges H."/>
            <person name="Blanchet N."/>
            <person name="Boniface M.C."/>
            <person name="Brunel D."/>
            <person name="Catrice O."/>
            <person name="Chaidir N."/>
            <person name="Claudel C."/>
            <person name="Donnadieu C."/>
            <person name="Faraut T."/>
            <person name="Fievet G."/>
            <person name="Helmstetter N."/>
            <person name="King M."/>
            <person name="Knapp S.J."/>
            <person name="Lai Z."/>
            <person name="Le Paslier M.C."/>
            <person name="Lippi Y."/>
            <person name="Lorenzon L."/>
            <person name="Mandel J.R."/>
            <person name="Marage G."/>
            <person name="Marchand G."/>
            <person name="Marquand E."/>
            <person name="Bret-Mestries E."/>
            <person name="Morien E."/>
            <person name="Nambeesan S."/>
            <person name="Nguyen T."/>
            <person name="Pegot-Espagnet P."/>
            <person name="Pouilly N."/>
            <person name="Raftis F."/>
            <person name="Sallet E."/>
            <person name="Schiex T."/>
            <person name="Thomas J."/>
            <person name="Vandecasteele C."/>
            <person name="Vares D."/>
            <person name="Vear F."/>
            <person name="Vautrin S."/>
            <person name="Crespi M."/>
            <person name="Mangin B."/>
            <person name="Burke J.M."/>
            <person name="Salse J."/>
            <person name="Munos S."/>
            <person name="Vincourt P."/>
            <person name="Rieseberg L.H."/>
            <person name="Langlade N.B."/>
        </authorList>
    </citation>
    <scope>NUCLEOTIDE SEQUENCE</scope>
    <source>
        <tissue evidence="1">Leaves</tissue>
    </source>
</reference>
<evidence type="ECO:0000313" key="1">
    <source>
        <dbReference type="EMBL" id="KAF5794318.1"/>
    </source>
</evidence>
<dbReference type="Gramene" id="mRNA:HanXRQr2_Chr08g0326741">
    <property type="protein sequence ID" value="mRNA:HanXRQr2_Chr08g0326741"/>
    <property type="gene ID" value="HanXRQr2_Chr08g0326741"/>
</dbReference>
<dbReference type="AlphaFoldDB" id="A0A9K3NCD3"/>
<organism evidence="1 2">
    <name type="scientific">Helianthus annuus</name>
    <name type="common">Common sunflower</name>
    <dbReference type="NCBI Taxonomy" id="4232"/>
    <lineage>
        <taxon>Eukaryota</taxon>
        <taxon>Viridiplantae</taxon>
        <taxon>Streptophyta</taxon>
        <taxon>Embryophyta</taxon>
        <taxon>Tracheophyta</taxon>
        <taxon>Spermatophyta</taxon>
        <taxon>Magnoliopsida</taxon>
        <taxon>eudicotyledons</taxon>
        <taxon>Gunneridae</taxon>
        <taxon>Pentapetalae</taxon>
        <taxon>asterids</taxon>
        <taxon>campanulids</taxon>
        <taxon>Asterales</taxon>
        <taxon>Asteraceae</taxon>
        <taxon>Asteroideae</taxon>
        <taxon>Heliantheae alliance</taxon>
        <taxon>Heliantheae</taxon>
        <taxon>Helianthus</taxon>
    </lineage>
</organism>
<accession>A0A9K3NCD3</accession>
<comment type="caution">
    <text evidence="1">The sequence shown here is derived from an EMBL/GenBank/DDBJ whole genome shotgun (WGS) entry which is preliminary data.</text>
</comment>
<proteinExistence type="predicted"/>
<dbReference type="PANTHER" id="PTHR47369">
    <property type="entry name" value="BTB/POZ DOMAIN-CONTAINING PROTEIN"/>
    <property type="match status" value="1"/>
</dbReference>
<name>A0A9K3NCD3_HELAN</name>
<dbReference type="PANTHER" id="PTHR47369:SF1">
    <property type="entry name" value="BTB_POZ DOMAIN-CONTAINING PROTEIN"/>
    <property type="match status" value="1"/>
</dbReference>
<protein>
    <submittedName>
        <fullName evidence="1">Uncharacterized protein</fullName>
    </submittedName>
</protein>